<dbReference type="Proteomes" id="UP000238322">
    <property type="component" value="Unassembled WGS sequence"/>
</dbReference>
<evidence type="ECO:0000313" key="1">
    <source>
        <dbReference type="EMBL" id="PQO37857.1"/>
    </source>
</evidence>
<dbReference type="AlphaFoldDB" id="A0A2S8G085"/>
<accession>A0A2S8G085</accession>
<dbReference type="EMBL" id="PUHY01000005">
    <property type="protein sequence ID" value="PQO37857.1"/>
    <property type="molecule type" value="Genomic_DNA"/>
</dbReference>
<evidence type="ECO:0008006" key="3">
    <source>
        <dbReference type="Google" id="ProtNLM"/>
    </source>
</evidence>
<name>A0A2S8G085_9BACT</name>
<evidence type="ECO:0000313" key="2">
    <source>
        <dbReference type="Proteomes" id="UP000238322"/>
    </source>
</evidence>
<dbReference type="SUPFAM" id="SSF55729">
    <property type="entry name" value="Acyl-CoA N-acyltransferases (Nat)"/>
    <property type="match status" value="1"/>
</dbReference>
<sequence>MIKIRSFDGNWDELASFVNRCWKVQHGGKGYFFHWHPDLLRWQLNSGDGHEDLAVVAYNGGRLVGSFLAIPYSFRLGRHSIRGSIGSWCTADPSQPGAELVMRLVNEQRKRHLEYELAFMLGYVANDHNSIAYRFWRRYSRAYPNLFRFQCKSQVWLRPLDIQALAKLSLSPMQRWWLDAVSQMPIPLRKTASCYERRVPDVRDIPTADLQSFLQEGDRECQLAIDWSEELIKKHLCDDLVMTHIKRDSEGNIESLVSSFSIDIVGANTTQTTQIDLLRGPNSRYVGSVLRNALDDAREAGSAMAFCLGNHDSKLYLLRHGFFPIGNSVHLVSLFPTVDLPAASNDFSLVMR</sequence>
<protein>
    <recommendedName>
        <fullName evidence="3">N-acetyltransferase domain-containing protein</fullName>
    </recommendedName>
</protein>
<gene>
    <name evidence="1" type="ORF">C5Y83_07905</name>
</gene>
<proteinExistence type="predicted"/>
<organism evidence="1 2">
    <name type="scientific">Blastopirellula marina</name>
    <dbReference type="NCBI Taxonomy" id="124"/>
    <lineage>
        <taxon>Bacteria</taxon>
        <taxon>Pseudomonadati</taxon>
        <taxon>Planctomycetota</taxon>
        <taxon>Planctomycetia</taxon>
        <taxon>Pirellulales</taxon>
        <taxon>Pirellulaceae</taxon>
        <taxon>Blastopirellula</taxon>
    </lineage>
</organism>
<dbReference type="Gene3D" id="3.40.630.170">
    <property type="match status" value="1"/>
</dbReference>
<reference evidence="1 2" key="1">
    <citation type="submission" date="2018-02" db="EMBL/GenBank/DDBJ databases">
        <title>Comparative genomes isolates from brazilian mangrove.</title>
        <authorList>
            <person name="Araujo J.E."/>
            <person name="Taketani R.G."/>
            <person name="Silva M.C.P."/>
            <person name="Loureco M.V."/>
            <person name="Andreote F.D."/>
        </authorList>
    </citation>
    <scope>NUCLEOTIDE SEQUENCE [LARGE SCALE GENOMIC DNA]</scope>
    <source>
        <strain evidence="1 2">Hex-1 MGV</strain>
    </source>
</reference>
<comment type="caution">
    <text evidence="1">The sequence shown here is derived from an EMBL/GenBank/DDBJ whole genome shotgun (WGS) entry which is preliminary data.</text>
</comment>
<dbReference type="InterPro" id="IPR016181">
    <property type="entry name" value="Acyl_CoA_acyltransferase"/>
</dbReference>